<accession>A0ACB9JKL9</accession>
<sequence>MASSDDEGEKFPDAILDYYFNNKDDEPLSFSKLPVQWNESESSSVDVGPIFLGGKVDNGLRKFYQQVKAWKYDILTSLPEILVLSKDNHWIKLKKPRKSYETLIRSILISVHCLCFFKSKPEASGKSLWDHLSKVFSLYDIRPSENDLIDHINFLREAVKRDETLAKSQFLAAFLENPRKRISFDEDAGAATKPSFIVDDINGEMQDDDIITNQTEDSESDDEDDHFDSVCAICDNGGALTCCEGKCFRSFHATPDSEEAQESNCESLGLTSIELEGLHLLQYKCENCQYSLHQCFVCAELGSSDKSLNTEVFRCSSATCGYFYHPKCVAKLLQKNDKTEQQTLKEKIASGEPFICPAHKCAVCKQTENEKVEDLQFAVCRRCPKSYHRKCLPRDIMFEHQAGDDDDDEVRAWDGLLSKSRALIYCIEHEIDPELATPARTIIFRNILNRKTEQPPKKKLAVKVTDGNSVDPSKKKAVLKSQKGVERSAIKPDGSSKKRAAVSSGLESLKKKKVADAPKNLLRRSLSTKVKKPSLNDGQPSLGSRLFDLCTGTESNNLEDETFVDDSNQTVAAKSQQTEILPSLDDESKQRIVALMREAASSVTLDEVKKYHQGKVPSTHAHSSRVDKSIMLARVEGSVEALNVALKKLEEGCSLEDAMAVCEPGVIDQLMRWKDKLKVYLAPFLHGMRYTSFGRHFTKVEKLEKIVDKLHWYIEDGDTIVDFCCGANDFSCLMKKRLDEMGKKKCSYKNYDIARPKNDFNFEKRDWMTVSPKELASSSRLVMGLNPPFGRNAALANKFIDNALKFKPKLIILIVPPETKRLDSSKRTPPYDLIWEDVELLAGKSFYLPGSVDVNDKQMGQWNNIAPPLYLWSRSGWTNKHKSIAQQHGHIPQAQPPPQSDESETKLGLTVGKVEIEDSFPVINEDSKTAKKTKNKKRKKKSPGGTDTKRKQIIKEEKGNQNSTKKTCHNLESKIEKHDQDSSRQDQAQKFEAQATVEAQKHEKTQAPVEALKREILQAPVEAQKNERIHPPVEVKREITQAPVEAQKNVKIRPPIEAPKREIKRTLFEAQDHEKTRAPVEAREHEKTRAPIVVQKHESTQVPSRESEVQKHEATLVPSRELESHKHVKSRAPSRENEDQKPEMTRATSREYEAQKQEKARASPREMETQKHEKTRAPSREFEAQKIDNKRPSPHTREDEVHETLNADFSFADVDKSFDQHLEGRYNLAIDESTFSLQNDLSQPSFDQYLARKYSSANEEPYIGSSSHRRLDQGPPGYSVRPDHLQYPGYDRGVGRGPYFDEMGARGGGGYSMARHEPGLTRHGPTDATPYNRTSTSATQRYAPRLDELNHIRVNNSGRSELDDMNHLRMGGLGRAEPPMASHGVGGYRPPVNGLGFHMDSMGFAPGPYHPYRHNSSGGWLNE</sequence>
<evidence type="ECO:0000313" key="2">
    <source>
        <dbReference type="Proteomes" id="UP001056120"/>
    </source>
</evidence>
<evidence type="ECO:0000313" key="1">
    <source>
        <dbReference type="EMBL" id="KAI3820483.1"/>
    </source>
</evidence>
<proteinExistence type="predicted"/>
<reference evidence="1 2" key="2">
    <citation type="journal article" date="2022" name="Mol. Ecol. Resour.">
        <title>The genomes of chicory, endive, great burdock and yacon provide insights into Asteraceae paleo-polyploidization history and plant inulin production.</title>
        <authorList>
            <person name="Fan W."/>
            <person name="Wang S."/>
            <person name="Wang H."/>
            <person name="Wang A."/>
            <person name="Jiang F."/>
            <person name="Liu H."/>
            <person name="Zhao H."/>
            <person name="Xu D."/>
            <person name="Zhang Y."/>
        </authorList>
    </citation>
    <scope>NUCLEOTIDE SEQUENCE [LARGE SCALE GENOMIC DNA]</scope>
    <source>
        <strain evidence="2">cv. Yunnan</strain>
        <tissue evidence="1">Leaves</tissue>
    </source>
</reference>
<gene>
    <name evidence="1" type="ORF">L1987_08031</name>
</gene>
<keyword evidence="2" id="KW-1185">Reference proteome</keyword>
<dbReference type="EMBL" id="CM042020">
    <property type="protein sequence ID" value="KAI3820483.1"/>
    <property type="molecule type" value="Genomic_DNA"/>
</dbReference>
<name>A0ACB9JKL9_9ASTR</name>
<organism evidence="1 2">
    <name type="scientific">Smallanthus sonchifolius</name>
    <dbReference type="NCBI Taxonomy" id="185202"/>
    <lineage>
        <taxon>Eukaryota</taxon>
        <taxon>Viridiplantae</taxon>
        <taxon>Streptophyta</taxon>
        <taxon>Embryophyta</taxon>
        <taxon>Tracheophyta</taxon>
        <taxon>Spermatophyta</taxon>
        <taxon>Magnoliopsida</taxon>
        <taxon>eudicotyledons</taxon>
        <taxon>Gunneridae</taxon>
        <taxon>Pentapetalae</taxon>
        <taxon>asterids</taxon>
        <taxon>campanulids</taxon>
        <taxon>Asterales</taxon>
        <taxon>Asteraceae</taxon>
        <taxon>Asteroideae</taxon>
        <taxon>Heliantheae alliance</taxon>
        <taxon>Millerieae</taxon>
        <taxon>Smallanthus</taxon>
    </lineage>
</organism>
<protein>
    <submittedName>
        <fullName evidence="1">Uncharacterized protein</fullName>
    </submittedName>
</protein>
<dbReference type="Proteomes" id="UP001056120">
    <property type="component" value="Linkage Group LG03"/>
</dbReference>
<reference evidence="2" key="1">
    <citation type="journal article" date="2022" name="Mol. Ecol. Resour.">
        <title>The genomes of chicory, endive, great burdock and yacon provide insights into Asteraceae palaeo-polyploidization history and plant inulin production.</title>
        <authorList>
            <person name="Fan W."/>
            <person name="Wang S."/>
            <person name="Wang H."/>
            <person name="Wang A."/>
            <person name="Jiang F."/>
            <person name="Liu H."/>
            <person name="Zhao H."/>
            <person name="Xu D."/>
            <person name="Zhang Y."/>
        </authorList>
    </citation>
    <scope>NUCLEOTIDE SEQUENCE [LARGE SCALE GENOMIC DNA]</scope>
    <source>
        <strain evidence="2">cv. Yunnan</strain>
    </source>
</reference>
<comment type="caution">
    <text evidence="1">The sequence shown here is derived from an EMBL/GenBank/DDBJ whole genome shotgun (WGS) entry which is preliminary data.</text>
</comment>